<reference evidence="2 3" key="1">
    <citation type="submission" date="2019-12" db="EMBL/GenBank/DDBJ databases">
        <title>Whole genome shotgun sequence of Streptomyces caniferus NBRC 15389.</title>
        <authorList>
            <person name="Ichikawa N."/>
            <person name="Kimura A."/>
            <person name="Kitahashi Y."/>
            <person name="Komaki H."/>
            <person name="Tamura T."/>
        </authorList>
    </citation>
    <scope>NUCLEOTIDE SEQUENCE [LARGE SCALE GENOMIC DNA]</scope>
    <source>
        <strain evidence="2 3">NBRC 15389</strain>
    </source>
</reference>
<sequence>MTGLVPAVSADVAIVALPGLATVAGPRFRPVGVVFPARWKGDRAVTRWPDHRPCGTRTADGSAIPALSVAAGAFAGPRTDRGRSSRHTSESGPVDMKGQR</sequence>
<organism evidence="2 3">
    <name type="scientific">Streptomyces caniferus</name>
    <dbReference type="NCBI Taxonomy" id="285557"/>
    <lineage>
        <taxon>Bacteria</taxon>
        <taxon>Bacillati</taxon>
        <taxon>Actinomycetota</taxon>
        <taxon>Actinomycetes</taxon>
        <taxon>Kitasatosporales</taxon>
        <taxon>Streptomycetaceae</taxon>
        <taxon>Streptomyces</taxon>
    </lineage>
</organism>
<name>A0A640SA05_9ACTN</name>
<evidence type="ECO:0000313" key="2">
    <source>
        <dbReference type="EMBL" id="GFE07654.1"/>
    </source>
</evidence>
<dbReference type="AlphaFoldDB" id="A0A640SA05"/>
<dbReference type="EMBL" id="BLIN01000005">
    <property type="protein sequence ID" value="GFE07654.1"/>
    <property type="molecule type" value="Genomic_DNA"/>
</dbReference>
<comment type="caution">
    <text evidence="2">The sequence shown here is derived from an EMBL/GenBank/DDBJ whole genome shotgun (WGS) entry which is preliminary data.</text>
</comment>
<protein>
    <submittedName>
        <fullName evidence="2">Uncharacterized protein</fullName>
    </submittedName>
</protein>
<evidence type="ECO:0000256" key="1">
    <source>
        <dbReference type="SAM" id="MobiDB-lite"/>
    </source>
</evidence>
<feature type="compositionally biased region" description="Basic and acidic residues" evidence="1">
    <location>
        <begin position="78"/>
        <end position="89"/>
    </location>
</feature>
<evidence type="ECO:0000313" key="3">
    <source>
        <dbReference type="Proteomes" id="UP000435837"/>
    </source>
</evidence>
<gene>
    <name evidence="2" type="ORF">Scani_39220</name>
</gene>
<accession>A0A640SA05</accession>
<proteinExistence type="predicted"/>
<dbReference type="Proteomes" id="UP000435837">
    <property type="component" value="Unassembled WGS sequence"/>
</dbReference>
<feature type="region of interest" description="Disordered" evidence="1">
    <location>
        <begin position="74"/>
        <end position="100"/>
    </location>
</feature>